<keyword evidence="2 5" id="KW-0812">Transmembrane</keyword>
<protein>
    <recommendedName>
        <fullName evidence="6">Fatty acid hydroxylase domain-containing protein</fullName>
    </recommendedName>
</protein>
<reference evidence="7 8" key="1">
    <citation type="journal article" date="2018" name="Elife">
        <title>Firefly genomes illuminate parallel origins of bioluminescence in beetles.</title>
        <authorList>
            <person name="Fallon T.R."/>
            <person name="Lower S.E."/>
            <person name="Chang C.H."/>
            <person name="Bessho-Uehara M."/>
            <person name="Martin G.J."/>
            <person name="Bewick A.J."/>
            <person name="Behringer M."/>
            <person name="Debat H.J."/>
            <person name="Wong I."/>
            <person name="Day J.C."/>
            <person name="Suvorov A."/>
            <person name="Silva C.J."/>
            <person name="Stanger-Hall K.F."/>
            <person name="Hall D.W."/>
            <person name="Schmitz R.J."/>
            <person name="Nelson D.R."/>
            <person name="Lewis S.M."/>
            <person name="Shigenobu S."/>
            <person name="Bybee S.M."/>
            <person name="Larracuente A.M."/>
            <person name="Oba Y."/>
            <person name="Weng J.K."/>
        </authorList>
    </citation>
    <scope>NUCLEOTIDE SEQUENCE [LARGE SCALE GENOMIC DNA]</scope>
    <source>
        <strain evidence="7">1611_PpyrPB1</strain>
        <tissue evidence="7">Whole body</tissue>
    </source>
</reference>
<accession>A0A5N4A789</accession>
<evidence type="ECO:0000313" key="8">
    <source>
        <dbReference type="Proteomes" id="UP000327044"/>
    </source>
</evidence>
<proteinExistence type="predicted"/>
<name>A0A5N4A789_PHOPY</name>
<feature type="transmembrane region" description="Helical" evidence="5">
    <location>
        <begin position="80"/>
        <end position="103"/>
    </location>
</feature>
<keyword evidence="8" id="KW-1185">Reference proteome</keyword>
<evidence type="ECO:0000256" key="4">
    <source>
        <dbReference type="ARBA" id="ARBA00023136"/>
    </source>
</evidence>
<dbReference type="GO" id="GO:0005506">
    <property type="term" value="F:iron ion binding"/>
    <property type="evidence" value="ECO:0007669"/>
    <property type="project" value="InterPro"/>
</dbReference>
<evidence type="ECO:0000256" key="5">
    <source>
        <dbReference type="SAM" id="Phobius"/>
    </source>
</evidence>
<comment type="caution">
    <text evidence="7">The sequence shown here is derived from an EMBL/GenBank/DDBJ whole genome shotgun (WGS) entry which is preliminary data.</text>
</comment>
<dbReference type="GO" id="GO:0016020">
    <property type="term" value="C:membrane"/>
    <property type="evidence" value="ECO:0007669"/>
    <property type="project" value="UniProtKB-SubCell"/>
</dbReference>
<keyword evidence="4 5" id="KW-0472">Membrane</keyword>
<gene>
    <name evidence="7" type="ORF">PPYR_12810</name>
</gene>
<evidence type="ECO:0000259" key="6">
    <source>
        <dbReference type="Pfam" id="PF04116"/>
    </source>
</evidence>
<dbReference type="AlphaFoldDB" id="A0A5N4A789"/>
<feature type="domain" description="Fatty acid hydroxylase" evidence="6">
    <location>
        <begin position="23"/>
        <end position="120"/>
    </location>
</feature>
<dbReference type="PANTHER" id="PTHR11863">
    <property type="entry name" value="STEROL DESATURASE"/>
    <property type="match status" value="1"/>
</dbReference>
<evidence type="ECO:0000256" key="1">
    <source>
        <dbReference type="ARBA" id="ARBA00004370"/>
    </source>
</evidence>
<comment type="subcellular location">
    <subcellularLocation>
        <location evidence="1">Membrane</location>
    </subcellularLocation>
</comment>
<dbReference type="GO" id="GO:0016491">
    <property type="term" value="F:oxidoreductase activity"/>
    <property type="evidence" value="ECO:0007669"/>
    <property type="project" value="InterPro"/>
</dbReference>
<keyword evidence="3 5" id="KW-1133">Transmembrane helix</keyword>
<dbReference type="Pfam" id="PF04116">
    <property type="entry name" value="FA_hydroxylase"/>
    <property type="match status" value="1"/>
</dbReference>
<dbReference type="EMBL" id="VVIM01000009">
    <property type="protein sequence ID" value="KAB0793190.1"/>
    <property type="molecule type" value="Genomic_DNA"/>
</dbReference>
<dbReference type="InParanoid" id="A0A5N4A789"/>
<evidence type="ECO:0000313" key="7">
    <source>
        <dbReference type="EMBL" id="KAB0793190.1"/>
    </source>
</evidence>
<dbReference type="Proteomes" id="UP000327044">
    <property type="component" value="Unassembled WGS sequence"/>
</dbReference>
<dbReference type="InterPro" id="IPR050307">
    <property type="entry name" value="Sterol_Desaturase_Related"/>
</dbReference>
<dbReference type="GO" id="GO:0008610">
    <property type="term" value="P:lipid biosynthetic process"/>
    <property type="evidence" value="ECO:0007669"/>
    <property type="project" value="InterPro"/>
</dbReference>
<organism evidence="7 8">
    <name type="scientific">Photinus pyralis</name>
    <name type="common">Common eastern firefly</name>
    <name type="synonym">Lampyris pyralis</name>
    <dbReference type="NCBI Taxonomy" id="7054"/>
    <lineage>
        <taxon>Eukaryota</taxon>
        <taxon>Metazoa</taxon>
        <taxon>Ecdysozoa</taxon>
        <taxon>Arthropoda</taxon>
        <taxon>Hexapoda</taxon>
        <taxon>Insecta</taxon>
        <taxon>Pterygota</taxon>
        <taxon>Neoptera</taxon>
        <taxon>Endopterygota</taxon>
        <taxon>Coleoptera</taxon>
        <taxon>Polyphaga</taxon>
        <taxon>Elateriformia</taxon>
        <taxon>Elateroidea</taxon>
        <taxon>Lampyridae</taxon>
        <taxon>Lampyrinae</taxon>
        <taxon>Photinus</taxon>
    </lineage>
</organism>
<dbReference type="InterPro" id="IPR006694">
    <property type="entry name" value="Fatty_acid_hydroxylase"/>
</dbReference>
<evidence type="ECO:0000256" key="3">
    <source>
        <dbReference type="ARBA" id="ARBA00022989"/>
    </source>
</evidence>
<sequence length="128" mass="15160">MEWRTYPAFRELPTFHWMLFELAICIVAIEIGFYYTHRLLHHKLIYKYIHKRHHEWTAPIAITCMYSHPIEHIGSNILPIWLGVFIMGSHVATSYVWVSIALLSTLHVHSGYIICHLWSRPNFTTITT</sequence>
<feature type="transmembrane region" description="Helical" evidence="5">
    <location>
        <begin position="15"/>
        <end position="35"/>
    </location>
</feature>
<evidence type="ECO:0000256" key="2">
    <source>
        <dbReference type="ARBA" id="ARBA00022692"/>
    </source>
</evidence>